<comment type="subunit">
    <text evidence="7">Heterodimer of a small subunit (PriS) and a large subunit (PriL).</text>
</comment>
<evidence type="ECO:0000313" key="10">
    <source>
        <dbReference type="Proteomes" id="UP000054307"/>
    </source>
</evidence>
<dbReference type="HAMAP" id="MF_00701">
    <property type="entry name" value="DNA_primase_lrg_arc"/>
    <property type="match status" value="1"/>
</dbReference>
<feature type="binding site" evidence="7">
    <location>
        <position position="268"/>
    </location>
    <ligand>
        <name>[4Fe-4S] cluster</name>
        <dbReference type="ChEBI" id="CHEBI:49883"/>
    </ligand>
</feature>
<dbReference type="AlphaFoldDB" id="A0A101DBY2"/>
<comment type="function">
    <text evidence="7">Regulatory subunit of DNA primase, an RNA polymerase that catalyzes the synthesis of short RNA molecules used as primers for DNA polymerase during DNA replication. Stabilizes and modulates the activity of the small subunit, increasing the rate of DNA synthesis, and conferring RNA synthesis capability. The DNA polymerase activity may enable DNA primase to also catalyze primer extension after primer synthesis. May also play a role in DNA repair.</text>
</comment>
<dbReference type="SUPFAM" id="SSF140914">
    <property type="entry name" value="PriB N-terminal domain-like"/>
    <property type="match status" value="1"/>
</dbReference>
<comment type="similarity">
    <text evidence="7">Belongs to the eukaryotic-type primase large subunit family.</text>
</comment>
<keyword evidence="4 7" id="KW-0479">Metal-binding</keyword>
<feature type="binding site" evidence="7">
    <location>
        <position position="341"/>
    </location>
    <ligand>
        <name>[4Fe-4S] cluster</name>
        <dbReference type="ChEBI" id="CHEBI:49883"/>
    </ligand>
</feature>
<reference evidence="10" key="1">
    <citation type="journal article" date="2015" name="MBio">
        <title>Genome-Resolved Metagenomic Analysis Reveals Roles for Candidate Phyla and Other Microbial Community Members in Biogeochemical Transformations in Oil Reservoirs.</title>
        <authorList>
            <person name="Hu P."/>
            <person name="Tom L."/>
            <person name="Singh A."/>
            <person name="Thomas B.C."/>
            <person name="Baker B.J."/>
            <person name="Piceno Y.M."/>
            <person name="Andersen G.L."/>
            <person name="Banfield J.F."/>
        </authorList>
    </citation>
    <scope>NUCLEOTIDE SEQUENCE [LARGE SCALE GENOMIC DNA]</scope>
</reference>
<evidence type="ECO:0000256" key="5">
    <source>
        <dbReference type="ARBA" id="ARBA00023004"/>
    </source>
</evidence>
<dbReference type="InterPro" id="IPR007238">
    <property type="entry name" value="DNA_primase_lsu_euk/arc"/>
</dbReference>
<dbReference type="Pfam" id="PF04104">
    <property type="entry name" value="DNA_primase_lrg"/>
    <property type="match status" value="1"/>
</dbReference>
<keyword evidence="2 7" id="KW-0639">Primosome</keyword>
<accession>A0A101DBY2</accession>
<dbReference type="Proteomes" id="UP000054307">
    <property type="component" value="Unassembled WGS sequence"/>
</dbReference>
<comment type="cofactor">
    <cofactor evidence="7">
        <name>[4Fe-4S] cluster</name>
        <dbReference type="ChEBI" id="CHEBI:49883"/>
    </cofactor>
    <text evidence="7">Binds 1 [4Fe-4S] cluster.</text>
</comment>
<dbReference type="GO" id="GO:0006270">
    <property type="term" value="P:DNA replication initiation"/>
    <property type="evidence" value="ECO:0007669"/>
    <property type="project" value="TreeGrafter"/>
</dbReference>
<dbReference type="PANTHER" id="PTHR10537">
    <property type="entry name" value="DNA PRIMASE LARGE SUBUNIT"/>
    <property type="match status" value="1"/>
</dbReference>
<feature type="domain" description="DNA primase large subunit C-terminal" evidence="8">
    <location>
        <begin position="259"/>
        <end position="350"/>
    </location>
</feature>
<keyword evidence="3 7" id="KW-0235">DNA replication</keyword>
<dbReference type="InterPro" id="IPR058560">
    <property type="entry name" value="DNA_primase_C"/>
</dbReference>
<evidence type="ECO:0000256" key="1">
    <source>
        <dbReference type="ARBA" id="ARBA00022485"/>
    </source>
</evidence>
<dbReference type="Pfam" id="PF26466">
    <property type="entry name" value="DNA_primase_lrg_N"/>
    <property type="match status" value="1"/>
</dbReference>
<feature type="binding site" evidence="7">
    <location>
        <position position="350"/>
    </location>
    <ligand>
        <name>[4Fe-4S] cluster</name>
        <dbReference type="ChEBI" id="CHEBI:49883"/>
    </ligand>
</feature>
<organism evidence="9 10">
    <name type="scientific">Archaeoglobus fulgidus</name>
    <dbReference type="NCBI Taxonomy" id="2234"/>
    <lineage>
        <taxon>Archaea</taxon>
        <taxon>Methanobacteriati</taxon>
        <taxon>Methanobacteriota</taxon>
        <taxon>Archaeoglobi</taxon>
        <taxon>Archaeoglobales</taxon>
        <taxon>Archaeoglobaceae</taxon>
        <taxon>Archaeoglobus</taxon>
    </lineage>
</organism>
<name>A0A101DBY2_ARCFL</name>
<sequence length="370" mass="42845">MKYLPLYPILARYPFLRIASRVFSFNIEDELRKFLDTVEAAKRIVDKAIDGRVEYDRFTDESEFFCLGCEENCYDCQKRGTLEGCDLCMGCFENCSLYYPREAVERFYTNAKLSILTYIASRMIVSAMEDWVRMRYAVNEASYYSRLLREDVEESGKEPIVRLVAIDLGAKLKGWKMHVSTFVRVSARIKDDKWRLVNRKLRNGWVETTKAEVLRGLEELLRMKLFEKVPVSEAVSEAVRELSRKAKRESEKFAMDLGEVDLNCLPPCMREILSELQRGMNIPHTARFAITSFLLNIGMTVDEIIALFKSAPDFDDEKTRYQVEHIAGERGKGAEYTSPSCDTMRTYSNCVADCRVSHPLNYYKKCKSKS</sequence>
<dbReference type="GO" id="GO:0006269">
    <property type="term" value="P:DNA replication, synthesis of primer"/>
    <property type="evidence" value="ECO:0007669"/>
    <property type="project" value="UniProtKB-UniRule"/>
</dbReference>
<dbReference type="PANTHER" id="PTHR10537:SF3">
    <property type="entry name" value="DNA PRIMASE LARGE SUBUNIT"/>
    <property type="match status" value="1"/>
</dbReference>
<evidence type="ECO:0000256" key="6">
    <source>
        <dbReference type="ARBA" id="ARBA00023014"/>
    </source>
</evidence>
<dbReference type="NCBIfam" id="NF002589">
    <property type="entry name" value="PRK02249.1-3"/>
    <property type="match status" value="1"/>
</dbReference>
<dbReference type="GO" id="GO:1990077">
    <property type="term" value="C:primosome complex"/>
    <property type="evidence" value="ECO:0007669"/>
    <property type="project" value="UniProtKB-KW"/>
</dbReference>
<keyword evidence="1 7" id="KW-0004">4Fe-4S</keyword>
<dbReference type="GO" id="GO:0046872">
    <property type="term" value="F:metal ion binding"/>
    <property type="evidence" value="ECO:0007669"/>
    <property type="project" value="UniProtKB-KW"/>
</dbReference>
<evidence type="ECO:0000256" key="2">
    <source>
        <dbReference type="ARBA" id="ARBA00022515"/>
    </source>
</evidence>
<evidence type="ECO:0000256" key="4">
    <source>
        <dbReference type="ARBA" id="ARBA00022723"/>
    </source>
</evidence>
<evidence type="ECO:0000256" key="7">
    <source>
        <dbReference type="HAMAP-Rule" id="MF_00701"/>
    </source>
</evidence>
<dbReference type="GO" id="GO:0003899">
    <property type="term" value="F:DNA-directed RNA polymerase activity"/>
    <property type="evidence" value="ECO:0007669"/>
    <property type="project" value="InterPro"/>
</dbReference>
<evidence type="ECO:0000256" key="3">
    <source>
        <dbReference type="ARBA" id="ARBA00022705"/>
    </source>
</evidence>
<keyword evidence="5 7" id="KW-0408">Iron</keyword>
<evidence type="ECO:0000313" key="9">
    <source>
        <dbReference type="EMBL" id="KUJ92704.1"/>
    </source>
</evidence>
<gene>
    <name evidence="7" type="primary">priL</name>
    <name evidence="9" type="ORF">XD40_2094</name>
</gene>
<dbReference type="EMBL" id="LGEQ01000055">
    <property type="protein sequence ID" value="KUJ92704.1"/>
    <property type="molecule type" value="Genomic_DNA"/>
</dbReference>
<dbReference type="CDD" id="cd06560">
    <property type="entry name" value="PriL"/>
    <property type="match status" value="1"/>
</dbReference>
<dbReference type="GO" id="GO:0051539">
    <property type="term" value="F:4 iron, 4 sulfur cluster binding"/>
    <property type="evidence" value="ECO:0007669"/>
    <property type="project" value="UniProtKB-UniRule"/>
</dbReference>
<proteinExistence type="inferred from homology"/>
<feature type="binding site" evidence="7">
    <location>
        <position position="354"/>
    </location>
    <ligand>
        <name>[4Fe-4S] cluster</name>
        <dbReference type="ChEBI" id="CHEBI:49883"/>
    </ligand>
</feature>
<evidence type="ECO:0000259" key="8">
    <source>
        <dbReference type="Pfam" id="PF04104"/>
    </source>
</evidence>
<comment type="caution">
    <text evidence="9">The sequence shown here is derived from an EMBL/GenBank/DDBJ whole genome shotgun (WGS) entry which is preliminary data.</text>
</comment>
<dbReference type="PATRIC" id="fig|2234.6.peg.935"/>
<keyword evidence="6 7" id="KW-0411">Iron-sulfur</keyword>
<dbReference type="InterPro" id="IPR023642">
    <property type="entry name" value="DNA_primase_lsu_PriL"/>
</dbReference>
<protein>
    <recommendedName>
        <fullName evidence="7">DNA primase large subunit PriL</fullName>
    </recommendedName>
</protein>